<name>A0A370C311_ASPNG</name>
<reference evidence="1 2" key="1">
    <citation type="submission" date="2018-07" db="EMBL/GenBank/DDBJ databases">
        <title>Section-level genome sequencing of Aspergillus section Nigri to investigate inter- and intra-species variation.</title>
        <authorList>
            <consortium name="DOE Joint Genome Institute"/>
            <person name="Vesth T.C."/>
            <person name="Nybo J.L."/>
            <person name="Theobald S."/>
            <person name="Frisvad J.C."/>
            <person name="Larsen T.O."/>
            <person name="Nielsen K.F."/>
            <person name="Hoof J.B."/>
            <person name="Brandl J."/>
            <person name="Salamov A."/>
            <person name="Riley R."/>
            <person name="Gladden J.M."/>
            <person name="Phatale P."/>
            <person name="Nielsen M.T."/>
            <person name="Lyhne E.K."/>
            <person name="Kogle M.E."/>
            <person name="Strasser K."/>
            <person name="McDonnell E."/>
            <person name="Barry K."/>
            <person name="Clum A."/>
            <person name="Chen C."/>
            <person name="Nolan M."/>
            <person name="Sandor L."/>
            <person name="Kuo A."/>
            <person name="Lipzen A."/>
            <person name="Hainaut M."/>
            <person name="Drula E."/>
            <person name="Tsang A."/>
            <person name="Magnuson J.K."/>
            <person name="Henrissat B."/>
            <person name="Wiebenga A."/>
            <person name="Simmons B.A."/>
            <person name="Makela M.R."/>
            <person name="De vries R.P."/>
            <person name="Grigoriev I.V."/>
            <person name="Mortensen U.H."/>
            <person name="Baker S.E."/>
            <person name="Andersen M.R."/>
        </authorList>
    </citation>
    <scope>NUCLEOTIDE SEQUENCE [LARGE SCALE GENOMIC DNA]</scope>
    <source>
        <strain evidence="1 2">ATCC 13496</strain>
    </source>
</reference>
<dbReference type="VEuPathDB" id="FungiDB:M747DRAFT_315187"/>
<evidence type="ECO:0000313" key="1">
    <source>
        <dbReference type="EMBL" id="RDH20279.1"/>
    </source>
</evidence>
<proteinExistence type="predicted"/>
<dbReference type="Proteomes" id="UP000253845">
    <property type="component" value="Unassembled WGS sequence"/>
</dbReference>
<dbReference type="AlphaFoldDB" id="A0A370C311"/>
<dbReference type="EMBL" id="KZ851915">
    <property type="protein sequence ID" value="RDH20279.1"/>
    <property type="molecule type" value="Genomic_DNA"/>
</dbReference>
<protein>
    <submittedName>
        <fullName evidence="1">Uncharacterized protein</fullName>
    </submittedName>
</protein>
<sequence length="494" mass="56954">MNTPESSRPGRYRSGFLDIIEYRTVNFRETCKGSGNYHPTIGNRMMLAPPVPTGIICFQQGKNIHIHNFESHSICNSIPELRNLRWLLDSTTSTAPSVIMMDSPVVASYRHMNIVYRSLEVYIHQYSIPHNNLLHREKVATHAGLDIFWIFGDTCGTKSYAMDSWLSPTNLPTPIAWFGEGAYLPPQRLKMLAELRLFGAICEKEIVKSFRIKKDRRGLPALDATKGAWIGLQMMESFFMTPPYQARGAADKLRLDMRTDKCPCFCCLTQILYDSEDHWQSRAPLHPPCHRHYYYSPNILESPRDLKYIGEQDIIDISMPHARQDARGVYIRISGIETDCYNWESLLFNSWTLTSLFYDRSDIQIISTPRQKASNACGLASRGTGPVGKKQIKRDEQGLCSQDWRRQSIFGSRYQKQVLCSRAPRAVYQRLADFALQKPYIKLWVIPPFMRSLWLMQSGHSSKKQATKEWMFAKRDSNEAKLSELETNEAYYKD</sequence>
<organism evidence="1 2">
    <name type="scientific">Aspergillus niger ATCC 13496</name>
    <dbReference type="NCBI Taxonomy" id="1353008"/>
    <lineage>
        <taxon>Eukaryota</taxon>
        <taxon>Fungi</taxon>
        <taxon>Dikarya</taxon>
        <taxon>Ascomycota</taxon>
        <taxon>Pezizomycotina</taxon>
        <taxon>Eurotiomycetes</taxon>
        <taxon>Eurotiomycetidae</taxon>
        <taxon>Eurotiales</taxon>
        <taxon>Aspergillaceae</taxon>
        <taxon>Aspergillus</taxon>
        <taxon>Aspergillus subgen. Circumdati</taxon>
    </lineage>
</organism>
<gene>
    <name evidence="1" type="ORF">M747DRAFT_315187</name>
</gene>
<accession>A0A370C311</accession>
<evidence type="ECO:0000313" key="2">
    <source>
        <dbReference type="Proteomes" id="UP000253845"/>
    </source>
</evidence>